<dbReference type="PROSITE" id="PS50848">
    <property type="entry name" value="START"/>
    <property type="match status" value="1"/>
</dbReference>
<keyword evidence="2" id="KW-1133">Transmembrane helix</keyword>
<dbReference type="GO" id="GO:0005737">
    <property type="term" value="C:cytoplasm"/>
    <property type="evidence" value="ECO:0007669"/>
    <property type="project" value="UniProtKB-ARBA"/>
</dbReference>
<dbReference type="Gene3D" id="3.30.530.20">
    <property type="match status" value="1"/>
</dbReference>
<dbReference type="Proteomes" id="UP000187209">
    <property type="component" value="Unassembled WGS sequence"/>
</dbReference>
<evidence type="ECO:0000313" key="5">
    <source>
        <dbReference type="Proteomes" id="UP000187209"/>
    </source>
</evidence>
<dbReference type="InterPro" id="IPR051213">
    <property type="entry name" value="START_lipid_transfer"/>
</dbReference>
<keyword evidence="2" id="KW-0472">Membrane</keyword>
<dbReference type="AlphaFoldDB" id="A0A1R2AUP5"/>
<dbReference type="OrthoDB" id="5403181at2759"/>
<dbReference type="GO" id="GO:0008289">
    <property type="term" value="F:lipid binding"/>
    <property type="evidence" value="ECO:0007669"/>
    <property type="project" value="InterPro"/>
</dbReference>
<sequence length="261" mass="29913">MLDLGLFLVLIGGLVYIFYYIIPRKFNQAESESPVQPARNPPETKNDKQNLTQASPGHIPDKFEEFATLMAEDVTEGWDVVKDTPDLKVYKKITESSPVAIIKATIIVQNTTADDALFAIWDGEFRREWDDVLQDFKVIEKYSETSDVIYFYAASPVPTIVSNREFVQYRKYRKDGKGILIVYWSADKEDLPIPEGWVRANTIISGYYIKPIENGVEMYFISQNDVRGKIPPKLINAVAPTKAMEWSKKFKKACALLKKRR</sequence>
<gene>
    <name evidence="4" type="ORF">SteCoe_34391</name>
</gene>
<dbReference type="SUPFAM" id="SSF55961">
    <property type="entry name" value="Bet v1-like"/>
    <property type="match status" value="1"/>
</dbReference>
<feature type="domain" description="START" evidence="3">
    <location>
        <begin position="76"/>
        <end position="259"/>
    </location>
</feature>
<proteinExistence type="predicted"/>
<dbReference type="PANTHER" id="PTHR19308">
    <property type="entry name" value="PHOSPHATIDYLCHOLINE TRANSFER PROTEIN"/>
    <property type="match status" value="1"/>
</dbReference>
<dbReference type="InterPro" id="IPR023393">
    <property type="entry name" value="START-like_dom_sf"/>
</dbReference>
<evidence type="ECO:0000313" key="4">
    <source>
        <dbReference type="EMBL" id="OMJ68227.1"/>
    </source>
</evidence>
<evidence type="ECO:0000256" key="2">
    <source>
        <dbReference type="SAM" id="Phobius"/>
    </source>
</evidence>
<organism evidence="4 5">
    <name type="scientific">Stentor coeruleus</name>
    <dbReference type="NCBI Taxonomy" id="5963"/>
    <lineage>
        <taxon>Eukaryota</taxon>
        <taxon>Sar</taxon>
        <taxon>Alveolata</taxon>
        <taxon>Ciliophora</taxon>
        <taxon>Postciliodesmatophora</taxon>
        <taxon>Heterotrichea</taxon>
        <taxon>Heterotrichida</taxon>
        <taxon>Stentoridae</taxon>
        <taxon>Stentor</taxon>
    </lineage>
</organism>
<comment type="caution">
    <text evidence="4">The sequence shown here is derived from an EMBL/GenBank/DDBJ whole genome shotgun (WGS) entry which is preliminary data.</text>
</comment>
<feature type="region of interest" description="Disordered" evidence="1">
    <location>
        <begin position="31"/>
        <end position="57"/>
    </location>
</feature>
<dbReference type="PANTHER" id="PTHR19308:SF14">
    <property type="entry name" value="START DOMAIN-CONTAINING PROTEIN"/>
    <property type="match status" value="1"/>
</dbReference>
<dbReference type="CDD" id="cd00177">
    <property type="entry name" value="START"/>
    <property type="match status" value="1"/>
</dbReference>
<protein>
    <recommendedName>
        <fullName evidence="3">START domain-containing protein</fullName>
    </recommendedName>
</protein>
<dbReference type="Pfam" id="PF01852">
    <property type="entry name" value="START"/>
    <property type="match status" value="1"/>
</dbReference>
<name>A0A1R2AUP5_9CILI</name>
<dbReference type="InterPro" id="IPR002913">
    <property type="entry name" value="START_lipid-bd_dom"/>
</dbReference>
<reference evidence="4 5" key="1">
    <citation type="submission" date="2016-11" db="EMBL/GenBank/DDBJ databases">
        <title>The macronuclear genome of Stentor coeruleus: a giant cell with tiny introns.</title>
        <authorList>
            <person name="Slabodnick M."/>
            <person name="Ruby J.G."/>
            <person name="Reiff S.B."/>
            <person name="Swart E.C."/>
            <person name="Gosai S."/>
            <person name="Prabakaran S."/>
            <person name="Witkowska E."/>
            <person name="Larue G.E."/>
            <person name="Fisher S."/>
            <person name="Freeman R.M."/>
            <person name="Gunawardena J."/>
            <person name="Chu W."/>
            <person name="Stover N.A."/>
            <person name="Gregory B.D."/>
            <person name="Nowacki M."/>
            <person name="Derisi J."/>
            <person name="Roy S.W."/>
            <person name="Marshall W.F."/>
            <person name="Sood P."/>
        </authorList>
    </citation>
    <scope>NUCLEOTIDE SEQUENCE [LARGE SCALE GENOMIC DNA]</scope>
    <source>
        <strain evidence="4">WM001</strain>
    </source>
</reference>
<dbReference type="EMBL" id="MPUH01001364">
    <property type="protein sequence ID" value="OMJ68227.1"/>
    <property type="molecule type" value="Genomic_DNA"/>
</dbReference>
<accession>A0A1R2AUP5</accession>
<keyword evidence="5" id="KW-1185">Reference proteome</keyword>
<feature type="transmembrane region" description="Helical" evidence="2">
    <location>
        <begin position="6"/>
        <end position="22"/>
    </location>
</feature>
<dbReference type="SMART" id="SM00234">
    <property type="entry name" value="START"/>
    <property type="match status" value="1"/>
</dbReference>
<keyword evidence="2" id="KW-0812">Transmembrane</keyword>
<evidence type="ECO:0000259" key="3">
    <source>
        <dbReference type="PROSITE" id="PS50848"/>
    </source>
</evidence>
<evidence type="ECO:0000256" key="1">
    <source>
        <dbReference type="SAM" id="MobiDB-lite"/>
    </source>
</evidence>